<dbReference type="RefSeq" id="WP_086743525.1">
    <property type="nucleotide sequence ID" value="NZ_MWPV01000002.1"/>
</dbReference>
<dbReference type="Proteomes" id="UP000194841">
    <property type="component" value="Unassembled WGS sequence"/>
</dbReference>
<protein>
    <recommendedName>
        <fullName evidence="3">Orphan protein</fullName>
    </recommendedName>
</protein>
<dbReference type="OrthoDB" id="6293670at2"/>
<gene>
    <name evidence="1" type="ORF">B1199_07640</name>
</gene>
<organism evidence="1 2">
    <name type="scientific">Pseudoalteromonas ulvae</name>
    <dbReference type="NCBI Taxonomy" id="107327"/>
    <lineage>
        <taxon>Bacteria</taxon>
        <taxon>Pseudomonadati</taxon>
        <taxon>Pseudomonadota</taxon>
        <taxon>Gammaproteobacteria</taxon>
        <taxon>Alteromonadales</taxon>
        <taxon>Pseudoalteromonadaceae</taxon>
        <taxon>Pseudoalteromonas</taxon>
    </lineage>
</organism>
<name>A0A244CRM3_PSEDV</name>
<evidence type="ECO:0000313" key="2">
    <source>
        <dbReference type="Proteomes" id="UP000194841"/>
    </source>
</evidence>
<keyword evidence="2" id="KW-1185">Reference proteome</keyword>
<evidence type="ECO:0008006" key="3">
    <source>
        <dbReference type="Google" id="ProtNLM"/>
    </source>
</evidence>
<evidence type="ECO:0000313" key="1">
    <source>
        <dbReference type="EMBL" id="OUL58218.1"/>
    </source>
</evidence>
<accession>A0A244CRM3</accession>
<sequence length="87" mass="9883">MNKQSTELNSTCLAAIKAQDEKLDVFAQINEANISAENLINLLAHYQSMSENDDDDMVDAWLDNLSDLDKKILQAFEISRGRFEHSH</sequence>
<comment type="caution">
    <text evidence="1">The sequence shown here is derived from an EMBL/GenBank/DDBJ whole genome shotgun (WGS) entry which is preliminary data.</text>
</comment>
<proteinExistence type="predicted"/>
<dbReference type="EMBL" id="MWPV01000002">
    <property type="protein sequence ID" value="OUL58218.1"/>
    <property type="molecule type" value="Genomic_DNA"/>
</dbReference>
<dbReference type="AlphaFoldDB" id="A0A244CRM3"/>
<reference evidence="1 2" key="1">
    <citation type="submission" date="2017-02" db="EMBL/GenBank/DDBJ databases">
        <title>Pseudoalteromonas ulvae TC14 Genome.</title>
        <authorList>
            <person name="Molmeret M."/>
        </authorList>
    </citation>
    <scope>NUCLEOTIDE SEQUENCE [LARGE SCALE GENOMIC DNA]</scope>
    <source>
        <strain evidence="1">TC14</strain>
    </source>
</reference>